<accession>A0AAJ2GQW5</accession>
<name>A0AAJ2GQW5_9HYPH</name>
<organism evidence="1 2">
    <name type="scientific">Rhizobium hidalgonense</name>
    <dbReference type="NCBI Taxonomy" id="1538159"/>
    <lineage>
        <taxon>Bacteria</taxon>
        <taxon>Pseudomonadati</taxon>
        <taxon>Pseudomonadota</taxon>
        <taxon>Alphaproteobacteria</taxon>
        <taxon>Hyphomicrobiales</taxon>
        <taxon>Rhizobiaceae</taxon>
        <taxon>Rhizobium/Agrobacterium group</taxon>
        <taxon>Rhizobium</taxon>
    </lineage>
</organism>
<dbReference type="EMBL" id="JAVLSF010000007">
    <property type="protein sequence ID" value="MDR9773962.1"/>
    <property type="molecule type" value="Genomic_DNA"/>
</dbReference>
<evidence type="ECO:0000313" key="1">
    <source>
        <dbReference type="EMBL" id="MDR9773962.1"/>
    </source>
</evidence>
<dbReference type="AlphaFoldDB" id="A0AAJ2GQW5"/>
<evidence type="ECO:0000313" key="2">
    <source>
        <dbReference type="Proteomes" id="UP001268610"/>
    </source>
</evidence>
<protein>
    <submittedName>
        <fullName evidence="1">Uncharacterized protein</fullName>
    </submittedName>
</protein>
<dbReference type="RefSeq" id="WP_157214770.1">
    <property type="nucleotide sequence ID" value="NZ_JAVLSD010000005.1"/>
</dbReference>
<gene>
    <name evidence="1" type="ORF">RJJ65_15025</name>
</gene>
<comment type="caution">
    <text evidence="1">The sequence shown here is derived from an EMBL/GenBank/DDBJ whole genome shotgun (WGS) entry which is preliminary data.</text>
</comment>
<dbReference type="Proteomes" id="UP001268610">
    <property type="component" value="Unassembled WGS sequence"/>
</dbReference>
<proteinExistence type="predicted"/>
<sequence length="58" mass="6183">MQQISSLKGFTERRLDVILVTLLADSKFVAPFTVAEAIRDAAASIETGTEVPAAFGQT</sequence>
<reference evidence="1" key="1">
    <citation type="submission" date="2023-04" db="EMBL/GenBank/DDBJ databases">
        <title>Genomic characterization of faba bean (Vicia faba) microsymbionts in Mexican soils.</title>
        <authorList>
            <person name="Rivera Orduna F.N."/>
            <person name="Guevara-Luna J."/>
            <person name="Yan J."/>
            <person name="Arroyo-Herrera I."/>
            <person name="Li Y."/>
            <person name="Vasquez-Murrieta M.S."/>
            <person name="Wang E.T."/>
        </authorList>
    </citation>
    <scope>NUCLEOTIDE SEQUENCE</scope>
    <source>
        <strain evidence="1">CH26</strain>
    </source>
</reference>